<dbReference type="PANTHER" id="PTHR39381">
    <property type="entry name" value="PROTEIN CBG14825-RELATED"/>
    <property type="match status" value="1"/>
</dbReference>
<proteinExistence type="predicted"/>
<dbReference type="EMBL" id="CADEPM010000002">
    <property type="protein sequence ID" value="CAB3400373.1"/>
    <property type="molecule type" value="Genomic_DNA"/>
</dbReference>
<dbReference type="Proteomes" id="UP000494206">
    <property type="component" value="Unassembled WGS sequence"/>
</dbReference>
<evidence type="ECO:0000313" key="1">
    <source>
        <dbReference type="EMBL" id="CAB3400373.1"/>
    </source>
</evidence>
<keyword evidence="2" id="KW-1185">Reference proteome</keyword>
<accession>A0A8S1EHE1</accession>
<protein>
    <submittedName>
        <fullName evidence="1">Uncharacterized protein</fullName>
    </submittedName>
</protein>
<gene>
    <name evidence="1" type="ORF">CBOVIS_LOCUS3331</name>
</gene>
<evidence type="ECO:0000313" key="2">
    <source>
        <dbReference type="Proteomes" id="UP000494206"/>
    </source>
</evidence>
<dbReference type="OrthoDB" id="5799436at2759"/>
<sequence>MAGPRNRFDWPDSYEKILERQGVWDYKRHEVKEIYRKRPSYERDLRNLYDDWKKQTHWGQKDYKSSRYKIPSSGFGRYGFPGK</sequence>
<name>A0A8S1EHE1_9PELO</name>
<dbReference type="AlphaFoldDB" id="A0A8S1EHE1"/>
<dbReference type="PANTHER" id="PTHR39381:SF1">
    <property type="entry name" value="NEUROPEPTIDE-LIKE PROTEIN"/>
    <property type="match status" value="1"/>
</dbReference>
<organism evidence="1 2">
    <name type="scientific">Caenorhabditis bovis</name>
    <dbReference type="NCBI Taxonomy" id="2654633"/>
    <lineage>
        <taxon>Eukaryota</taxon>
        <taxon>Metazoa</taxon>
        <taxon>Ecdysozoa</taxon>
        <taxon>Nematoda</taxon>
        <taxon>Chromadorea</taxon>
        <taxon>Rhabditida</taxon>
        <taxon>Rhabditina</taxon>
        <taxon>Rhabditomorpha</taxon>
        <taxon>Rhabditoidea</taxon>
        <taxon>Rhabditidae</taxon>
        <taxon>Peloderinae</taxon>
        <taxon>Caenorhabditis</taxon>
    </lineage>
</organism>
<comment type="caution">
    <text evidence="1">The sequence shown here is derived from an EMBL/GenBank/DDBJ whole genome shotgun (WGS) entry which is preliminary data.</text>
</comment>
<reference evidence="1 2" key="1">
    <citation type="submission" date="2020-04" db="EMBL/GenBank/DDBJ databases">
        <authorList>
            <person name="Laetsch R D."/>
            <person name="Stevens L."/>
            <person name="Kumar S."/>
            <person name="Blaxter L. M."/>
        </authorList>
    </citation>
    <scope>NUCLEOTIDE SEQUENCE [LARGE SCALE GENOMIC DNA]</scope>
</reference>